<accession>A0ABS0G9K5</accession>
<keyword evidence="1" id="KW-1133">Transmembrane helix</keyword>
<sequence>MYELRVLSGVNRGASLPLIGEHWQIGSNDLADLVLLDAGIFPIHCELVFADEQWSIVAQSGEVTNREGHVLSQQTPIEAGSLFGLNGVWLTVVAAGESWNIPLPEAPSQENESLITSRPAKRKTLLPFLFGFISAVTIAATSTWAALYPDNQSNIKRQVEAPKIADKRQSLPQALDVEKTLETMLTERELNAPLTLHHSSKSVQMKGALTQAQSQKLERMLARFHQQYRTPITIENSTSSIKHSLPFSIVQITSGPMASVVTSKGQRLFVGDEIQGLRLVSIDSGKVIFKGKSEFEISW</sequence>
<feature type="domain" description="YscD cytoplasmic" evidence="2">
    <location>
        <begin position="5"/>
        <end position="95"/>
    </location>
</feature>
<dbReference type="InterPro" id="IPR032030">
    <property type="entry name" value="YscD_cytoplasmic_dom"/>
</dbReference>
<name>A0ABS0G9K5_9VIBR</name>
<keyword evidence="1" id="KW-0812">Transmembrane</keyword>
<feature type="domain" description="YscD-like Bon-like" evidence="3">
    <location>
        <begin position="177"/>
        <end position="238"/>
    </location>
</feature>
<dbReference type="SUPFAM" id="SSF49879">
    <property type="entry name" value="SMAD/FHA domain"/>
    <property type="match status" value="1"/>
</dbReference>
<dbReference type="Gene3D" id="2.60.200.20">
    <property type="match status" value="1"/>
</dbReference>
<evidence type="ECO:0008006" key="6">
    <source>
        <dbReference type="Google" id="ProtNLM"/>
    </source>
</evidence>
<dbReference type="InterPro" id="IPR053946">
    <property type="entry name" value="YscD_ppl_3rd"/>
</dbReference>
<evidence type="ECO:0000259" key="3">
    <source>
        <dbReference type="Pfam" id="PF21934"/>
    </source>
</evidence>
<dbReference type="InterPro" id="IPR008984">
    <property type="entry name" value="SMAD_FHA_dom_sf"/>
</dbReference>
<protein>
    <recommendedName>
        <fullName evidence="6">Type III secretion protein</fullName>
    </recommendedName>
</protein>
<dbReference type="Pfam" id="PF16697">
    <property type="entry name" value="Yop-YscD_cpl"/>
    <property type="match status" value="1"/>
</dbReference>
<evidence type="ECO:0000256" key="1">
    <source>
        <dbReference type="SAM" id="Phobius"/>
    </source>
</evidence>
<keyword evidence="1" id="KW-0472">Membrane</keyword>
<organism evidence="4 5">
    <name type="scientific">Vibrio nitrifigilis</name>
    <dbReference type="NCBI Taxonomy" id="2789781"/>
    <lineage>
        <taxon>Bacteria</taxon>
        <taxon>Pseudomonadati</taxon>
        <taxon>Pseudomonadota</taxon>
        <taxon>Gammaproteobacteria</taxon>
        <taxon>Vibrionales</taxon>
        <taxon>Vibrionaceae</taxon>
        <taxon>Vibrio</taxon>
    </lineage>
</organism>
<evidence type="ECO:0000259" key="2">
    <source>
        <dbReference type="Pfam" id="PF16697"/>
    </source>
</evidence>
<gene>
    <name evidence="4" type="ORF">I1A42_00605</name>
</gene>
<dbReference type="Pfam" id="PF21934">
    <property type="entry name" value="Yop-YscD_ppl_3rd"/>
    <property type="match status" value="1"/>
</dbReference>
<feature type="transmembrane region" description="Helical" evidence="1">
    <location>
        <begin position="125"/>
        <end position="147"/>
    </location>
</feature>
<proteinExistence type="predicted"/>
<reference evidence="4 5" key="1">
    <citation type="submission" date="2020-11" db="EMBL/GenBank/DDBJ databases">
        <title>Vibrio nitrifigilis sp. nov., a marine nitrogen-fixing bacterium isolated from the lagoon sediment of an islet inside an atoll.</title>
        <authorList>
            <person name="Wang L.-T."/>
            <person name="Shieh W.Y."/>
        </authorList>
    </citation>
    <scope>NUCLEOTIDE SEQUENCE [LARGE SCALE GENOMIC DNA]</scope>
    <source>
        <strain evidence="4 5">NFV-1</strain>
    </source>
</reference>
<dbReference type="RefSeq" id="WP_196122308.1">
    <property type="nucleotide sequence ID" value="NZ_JADPMR010000001.1"/>
</dbReference>
<comment type="caution">
    <text evidence="4">The sequence shown here is derived from an EMBL/GenBank/DDBJ whole genome shotgun (WGS) entry which is preliminary data.</text>
</comment>
<keyword evidence="5" id="KW-1185">Reference proteome</keyword>
<evidence type="ECO:0000313" key="5">
    <source>
        <dbReference type="Proteomes" id="UP000597206"/>
    </source>
</evidence>
<evidence type="ECO:0000313" key="4">
    <source>
        <dbReference type="EMBL" id="MBF8999088.1"/>
    </source>
</evidence>
<dbReference type="Proteomes" id="UP000597206">
    <property type="component" value="Unassembled WGS sequence"/>
</dbReference>
<dbReference type="EMBL" id="JADPMR010000001">
    <property type="protein sequence ID" value="MBF8999088.1"/>
    <property type="molecule type" value="Genomic_DNA"/>
</dbReference>